<keyword evidence="8" id="KW-1185">Reference proteome</keyword>
<dbReference type="AlphaFoldDB" id="A0A9W7YBC3"/>
<protein>
    <recommendedName>
        <fullName evidence="6">CYRIA/CYRIB Rac1 binding domain-containing protein</fullName>
    </recommendedName>
</protein>
<reference evidence="7" key="1">
    <citation type="submission" date="2022-07" db="EMBL/GenBank/DDBJ databases">
        <title>Phylogenomic reconstructions and comparative analyses of Kickxellomycotina fungi.</title>
        <authorList>
            <person name="Reynolds N.K."/>
            <person name="Stajich J.E."/>
            <person name="Barry K."/>
            <person name="Grigoriev I.V."/>
            <person name="Crous P."/>
            <person name="Smith M.E."/>
        </authorList>
    </citation>
    <scope>NUCLEOTIDE SEQUENCE</scope>
    <source>
        <strain evidence="7">BCRC 34381</strain>
    </source>
</reference>
<organism evidence="7 8">
    <name type="scientific">Coemansia biformis</name>
    <dbReference type="NCBI Taxonomy" id="1286918"/>
    <lineage>
        <taxon>Eukaryota</taxon>
        <taxon>Fungi</taxon>
        <taxon>Fungi incertae sedis</taxon>
        <taxon>Zoopagomycota</taxon>
        <taxon>Kickxellomycotina</taxon>
        <taxon>Kickxellomycetes</taxon>
        <taxon>Kickxellales</taxon>
        <taxon>Kickxellaceae</taxon>
        <taxon>Coemansia</taxon>
    </lineage>
</organism>
<feature type="compositionally biased region" description="Gly residues" evidence="5">
    <location>
        <begin position="9"/>
        <end position="23"/>
    </location>
</feature>
<evidence type="ECO:0000259" key="6">
    <source>
        <dbReference type="Pfam" id="PF07159"/>
    </source>
</evidence>
<gene>
    <name evidence="7" type="ORF">LPJ61_003016</name>
</gene>
<comment type="similarity">
    <text evidence="2">Belongs to the CYRI family.</text>
</comment>
<dbReference type="GO" id="GO:0031267">
    <property type="term" value="F:small GTPase binding"/>
    <property type="evidence" value="ECO:0007669"/>
    <property type="project" value="InterPro"/>
</dbReference>
<dbReference type="EMBL" id="JANBOI010000457">
    <property type="protein sequence ID" value="KAJ1730421.1"/>
    <property type="molecule type" value="Genomic_DNA"/>
</dbReference>
<dbReference type="Proteomes" id="UP001143981">
    <property type="component" value="Unassembled WGS sequence"/>
</dbReference>
<dbReference type="Pfam" id="PF07159">
    <property type="entry name" value="CYRIA-B_Rac1-bd"/>
    <property type="match status" value="1"/>
</dbReference>
<evidence type="ECO:0000256" key="5">
    <source>
        <dbReference type="SAM" id="MobiDB-lite"/>
    </source>
</evidence>
<dbReference type="PANTHER" id="PTHR12422">
    <property type="entry name" value="GH09096P"/>
    <property type="match status" value="1"/>
</dbReference>
<dbReference type="OrthoDB" id="60973at2759"/>
<dbReference type="GO" id="GO:0016020">
    <property type="term" value="C:membrane"/>
    <property type="evidence" value="ECO:0007669"/>
    <property type="project" value="UniProtKB-SubCell"/>
</dbReference>
<dbReference type="InterPro" id="IPR009828">
    <property type="entry name" value="CYRIA/CYRIB_Rac1-bd"/>
</dbReference>
<evidence type="ECO:0000256" key="3">
    <source>
        <dbReference type="ARBA" id="ARBA00023136"/>
    </source>
</evidence>
<keyword evidence="4" id="KW-0449">Lipoprotein</keyword>
<evidence type="ECO:0000256" key="2">
    <source>
        <dbReference type="ARBA" id="ARBA00005778"/>
    </source>
</evidence>
<keyword evidence="3" id="KW-0472">Membrane</keyword>
<name>A0A9W7YBC3_9FUNG</name>
<evidence type="ECO:0000256" key="1">
    <source>
        <dbReference type="ARBA" id="ARBA00004635"/>
    </source>
</evidence>
<comment type="subcellular location">
    <subcellularLocation>
        <location evidence="1">Membrane</location>
        <topology evidence="1">Lipid-anchor</topology>
    </subcellularLocation>
</comment>
<accession>A0A9W7YBC3</accession>
<feature type="domain" description="CYRIA/CYRIB Rac1 binding" evidence="6">
    <location>
        <begin position="52"/>
        <end position="308"/>
    </location>
</feature>
<feature type="region of interest" description="Disordered" evidence="5">
    <location>
        <begin position="1"/>
        <end position="30"/>
    </location>
</feature>
<proteinExistence type="inferred from homology"/>
<evidence type="ECO:0000313" key="8">
    <source>
        <dbReference type="Proteomes" id="UP001143981"/>
    </source>
</evidence>
<evidence type="ECO:0000256" key="4">
    <source>
        <dbReference type="ARBA" id="ARBA00023288"/>
    </source>
</evidence>
<dbReference type="GO" id="GO:0030833">
    <property type="term" value="P:regulation of actin filament polymerization"/>
    <property type="evidence" value="ECO:0007669"/>
    <property type="project" value="InterPro"/>
</dbReference>
<comment type="caution">
    <text evidence="7">The sequence shown here is derived from an EMBL/GenBank/DDBJ whole genome shotgun (WGS) entry which is preliminary data.</text>
</comment>
<evidence type="ECO:0000313" key="7">
    <source>
        <dbReference type="EMBL" id="KAJ1730421.1"/>
    </source>
</evidence>
<dbReference type="InterPro" id="IPR039789">
    <property type="entry name" value="CYRI"/>
</dbReference>
<sequence length="331" mass="35273">MGALLSMLRGGGSGSSSGGGQSGGLTRLSRDTYPPARFSKQFNEFICNLGDARNAEYVEANFPEGSMVVRAGSELLERVGGYQDGTSEVRAAITQRTPESEEAAWRKIGPSVSLLRECFELAQGVERIVPGILDELCSHGGDEGPGRTDRNRGLARLLADLMQNAFEFDALKASIPAIQNDFSYYRRTLARIANCQEAEIAQYSMPQDVSNQMSLFYAHHNPMVRTVVDSATRFARDSSNGPAVLDCLAALAAGSLSTIKRKRAGGAASEQTCVLVLVTCCVLYDWIAPQGICGAQSGIDAKAVLAVVGGRPVVGTTAADKVLRANCLTLR</sequence>